<evidence type="ECO:0000256" key="6">
    <source>
        <dbReference type="ARBA" id="ARBA00023053"/>
    </source>
</evidence>
<feature type="transmembrane region" description="Helical" evidence="12">
    <location>
        <begin position="67"/>
        <end position="87"/>
    </location>
</feature>
<sequence length="134" mass="14072">MLNLIILIFVGGAFGAMCREFVMLSVPRLADGFPMDIFVANIVAAFLLGVATSLFKSNRINQYVHVMIGTGIMGGLSTFSSFVFGAVEMMKDPAGVFVSICYLVASLVIGFAAVELGLIAGAKLPAQPTSDTQA</sequence>
<dbReference type="GO" id="GO:0005886">
    <property type="term" value="C:plasma membrane"/>
    <property type="evidence" value="ECO:0007669"/>
    <property type="project" value="UniProtKB-SubCell"/>
</dbReference>
<keyword evidence="4 12" id="KW-0812">Transmembrane</keyword>
<keyword evidence="6 12" id="KW-0915">Sodium</keyword>
<accession>A0A266N932</accession>
<dbReference type="NCBIfam" id="NF002453">
    <property type="entry name" value="PRK01636.1-1"/>
    <property type="match status" value="1"/>
</dbReference>
<evidence type="ECO:0000256" key="1">
    <source>
        <dbReference type="ARBA" id="ARBA00004651"/>
    </source>
</evidence>
<dbReference type="Pfam" id="PF02537">
    <property type="entry name" value="CRCB"/>
    <property type="match status" value="1"/>
</dbReference>
<evidence type="ECO:0000256" key="5">
    <source>
        <dbReference type="ARBA" id="ARBA00022989"/>
    </source>
</evidence>
<evidence type="ECO:0000256" key="10">
    <source>
        <dbReference type="ARBA" id="ARBA00035120"/>
    </source>
</evidence>
<name>A0A266N932_9PSED</name>
<feature type="binding site" evidence="12">
    <location>
        <position position="74"/>
    </location>
    <ligand>
        <name>Na(+)</name>
        <dbReference type="ChEBI" id="CHEBI:29101"/>
        <note>structural</note>
    </ligand>
</feature>
<evidence type="ECO:0000256" key="2">
    <source>
        <dbReference type="ARBA" id="ARBA00022475"/>
    </source>
</evidence>
<feature type="binding site" evidence="12">
    <location>
        <position position="77"/>
    </location>
    <ligand>
        <name>Na(+)</name>
        <dbReference type="ChEBI" id="CHEBI:29101"/>
        <note>structural</note>
    </ligand>
</feature>
<reference evidence="13 14" key="1">
    <citation type="submission" date="2017-08" db="EMBL/GenBank/DDBJ databases">
        <title>Genomic and metabolic characterisation of spoilage-associated Pseudomonas species.</title>
        <authorList>
            <person name="Stanborough T."/>
            <person name="Fegan N."/>
            <person name="Powell S.M."/>
            <person name="Singh T."/>
            <person name="Tamplin M.L."/>
            <person name="Chandry P.S."/>
        </authorList>
    </citation>
    <scope>NUCLEOTIDE SEQUENCE [LARGE SCALE GENOMIC DNA]</scope>
    <source>
        <strain evidence="13 14">L1802</strain>
    </source>
</reference>
<keyword evidence="5 12" id="KW-1133">Transmembrane helix</keyword>
<comment type="activity regulation">
    <text evidence="12">Na(+) is not transported, but it plays an essential structural role and its presence is essential for fluoride channel function.</text>
</comment>
<evidence type="ECO:0000256" key="7">
    <source>
        <dbReference type="ARBA" id="ARBA00023065"/>
    </source>
</evidence>
<keyword evidence="3" id="KW-0997">Cell inner membrane</keyword>
<evidence type="ECO:0000313" key="13">
    <source>
        <dbReference type="EMBL" id="OZY58949.1"/>
    </source>
</evidence>
<dbReference type="GO" id="GO:0140114">
    <property type="term" value="P:cellular detoxification of fluoride"/>
    <property type="evidence" value="ECO:0007669"/>
    <property type="project" value="UniProtKB-UniRule"/>
</dbReference>
<dbReference type="GO" id="GO:0062054">
    <property type="term" value="F:fluoride channel activity"/>
    <property type="evidence" value="ECO:0007669"/>
    <property type="project" value="UniProtKB-UniRule"/>
</dbReference>
<keyword evidence="8 12" id="KW-0472">Membrane</keyword>
<organism evidence="13 14">
    <name type="scientific">Pseudomonas lundensis</name>
    <dbReference type="NCBI Taxonomy" id="86185"/>
    <lineage>
        <taxon>Bacteria</taxon>
        <taxon>Pseudomonadati</taxon>
        <taxon>Pseudomonadota</taxon>
        <taxon>Gammaproteobacteria</taxon>
        <taxon>Pseudomonadales</taxon>
        <taxon>Pseudomonadaceae</taxon>
        <taxon>Pseudomonas</taxon>
    </lineage>
</organism>
<gene>
    <name evidence="12" type="primary">fluC</name>
    <name evidence="12" type="synonym">crcB</name>
    <name evidence="13" type="ORF">CJF39_13820</name>
</gene>
<dbReference type="HAMAP" id="MF_00454">
    <property type="entry name" value="FluC"/>
    <property type="match status" value="1"/>
</dbReference>
<feature type="transmembrane region" description="Helical" evidence="12">
    <location>
        <begin position="37"/>
        <end position="55"/>
    </location>
</feature>
<dbReference type="OrthoDB" id="9806299at2"/>
<evidence type="ECO:0000256" key="4">
    <source>
        <dbReference type="ARBA" id="ARBA00022692"/>
    </source>
</evidence>
<feature type="transmembrane region" description="Helical" evidence="12">
    <location>
        <begin position="93"/>
        <end position="114"/>
    </location>
</feature>
<comment type="function">
    <text evidence="12">Fluoride-specific ion channel. Important for reducing fluoride concentration in the cell, thus reducing its toxicity.</text>
</comment>
<keyword evidence="12" id="KW-0479">Metal-binding</keyword>
<keyword evidence="9 12" id="KW-0407">Ion channel</keyword>
<evidence type="ECO:0000256" key="9">
    <source>
        <dbReference type="ARBA" id="ARBA00023303"/>
    </source>
</evidence>
<dbReference type="AlphaFoldDB" id="A0A266N932"/>
<evidence type="ECO:0000313" key="14">
    <source>
        <dbReference type="Proteomes" id="UP000215788"/>
    </source>
</evidence>
<dbReference type="InterPro" id="IPR003691">
    <property type="entry name" value="FluC"/>
</dbReference>
<dbReference type="EMBL" id="NQKI01000020">
    <property type="protein sequence ID" value="OZY58949.1"/>
    <property type="molecule type" value="Genomic_DNA"/>
</dbReference>
<evidence type="ECO:0000256" key="8">
    <source>
        <dbReference type="ARBA" id="ARBA00023136"/>
    </source>
</evidence>
<keyword evidence="2 12" id="KW-1003">Cell membrane</keyword>
<proteinExistence type="inferred from homology"/>
<dbReference type="Proteomes" id="UP000215788">
    <property type="component" value="Unassembled WGS sequence"/>
</dbReference>
<comment type="catalytic activity">
    <reaction evidence="11">
        <text>fluoride(in) = fluoride(out)</text>
        <dbReference type="Rhea" id="RHEA:76159"/>
        <dbReference type="ChEBI" id="CHEBI:17051"/>
    </reaction>
    <physiologicalReaction direction="left-to-right" evidence="11">
        <dbReference type="Rhea" id="RHEA:76160"/>
    </physiologicalReaction>
</comment>
<dbReference type="PANTHER" id="PTHR28259">
    <property type="entry name" value="FLUORIDE EXPORT PROTEIN 1-RELATED"/>
    <property type="match status" value="1"/>
</dbReference>
<evidence type="ECO:0000256" key="12">
    <source>
        <dbReference type="HAMAP-Rule" id="MF_00454"/>
    </source>
</evidence>
<comment type="subcellular location">
    <subcellularLocation>
        <location evidence="1 12">Cell membrane</location>
        <topology evidence="1 12">Multi-pass membrane protein</topology>
    </subcellularLocation>
</comment>
<keyword evidence="12" id="KW-0813">Transport</keyword>
<dbReference type="PANTHER" id="PTHR28259:SF1">
    <property type="entry name" value="FLUORIDE EXPORT PROTEIN 1-RELATED"/>
    <property type="match status" value="1"/>
</dbReference>
<dbReference type="RefSeq" id="WP_094993916.1">
    <property type="nucleotide sequence ID" value="NZ_NQKI01000020.1"/>
</dbReference>
<dbReference type="GO" id="GO:0046872">
    <property type="term" value="F:metal ion binding"/>
    <property type="evidence" value="ECO:0007669"/>
    <property type="project" value="UniProtKB-KW"/>
</dbReference>
<comment type="similarity">
    <text evidence="10 12">Belongs to the fluoride channel Fluc/FEX (TC 1.A.43) family.</text>
</comment>
<comment type="caution">
    <text evidence="13">The sequence shown here is derived from an EMBL/GenBank/DDBJ whole genome shotgun (WGS) entry which is preliminary data.</text>
</comment>
<evidence type="ECO:0000256" key="11">
    <source>
        <dbReference type="ARBA" id="ARBA00035585"/>
    </source>
</evidence>
<evidence type="ECO:0000256" key="3">
    <source>
        <dbReference type="ARBA" id="ARBA00022519"/>
    </source>
</evidence>
<keyword evidence="7 12" id="KW-0406">Ion transport</keyword>
<protein>
    <recommendedName>
        <fullName evidence="12">Fluoride-specific ion channel FluC</fullName>
    </recommendedName>
</protein>